<protein>
    <recommendedName>
        <fullName evidence="8 9">Glutamyl-tRNA reductase</fullName>
        <shortName evidence="9">GluTR</shortName>
        <ecNumber evidence="3 9">1.2.1.70</ecNumber>
    </recommendedName>
</protein>
<dbReference type="NCBIfam" id="NF000744">
    <property type="entry name" value="PRK00045.1-3"/>
    <property type="match status" value="1"/>
</dbReference>
<evidence type="ECO:0000256" key="10">
    <source>
        <dbReference type="PIRSR" id="PIRSR000445-1"/>
    </source>
</evidence>
<dbReference type="InterPro" id="IPR015895">
    <property type="entry name" value="4pyrrol_synth_GluRdtase_N"/>
</dbReference>
<keyword evidence="5 9" id="KW-0560">Oxidoreductase</keyword>
<dbReference type="EC" id="1.2.1.70" evidence="3 9"/>
<gene>
    <name evidence="9" type="primary">hemA</name>
    <name evidence="19" type="ORF">CHH67_23310</name>
</gene>
<dbReference type="Pfam" id="PF00745">
    <property type="entry name" value="GlutR_dimer"/>
    <property type="match status" value="1"/>
</dbReference>
<comment type="miscellaneous">
    <text evidence="9">During catalysis, the active site Cys acts as a nucleophile attacking the alpha-carbonyl group of tRNA-bound glutamate with the formation of a thioester intermediate between enzyme and glutamate, and the concomitant release of tRNA(Glu). The thioester intermediate is finally reduced by direct hydride transfer from NADPH, to form the product GSA.</text>
</comment>
<dbReference type="NCBIfam" id="TIGR01035">
    <property type="entry name" value="hemA"/>
    <property type="match status" value="1"/>
</dbReference>
<dbReference type="Gene3D" id="3.30.460.30">
    <property type="entry name" value="Glutamyl-tRNA reductase, N-terminal domain"/>
    <property type="match status" value="1"/>
</dbReference>
<evidence type="ECO:0000256" key="3">
    <source>
        <dbReference type="ARBA" id="ARBA00012970"/>
    </source>
</evidence>
<evidence type="ECO:0000259" key="17">
    <source>
        <dbReference type="Pfam" id="PF01488"/>
    </source>
</evidence>
<dbReference type="InterPro" id="IPR006151">
    <property type="entry name" value="Shikm_DH/Glu-tRNA_Rdtase"/>
</dbReference>
<comment type="domain">
    <text evidence="9">Possesses an unusual extended V-shaped dimeric structure with each monomer consisting of three distinct domains arranged along a curved 'spinal' alpha-helix. The N-terminal catalytic domain specifically recognizes the glutamate moiety of the substrate. The second domain is the NADPH-binding domain, and the third C-terminal domain is responsible for dimerization.</text>
</comment>
<sequence length="469" mass="52505">MHIIVVGLNYRTAPVEVRERFAFSEEELPEALKQLKSTKSVLEGVIVATCNRTEIYVVVDRLHMCGYFIRSFMEQWFGINREAFTQYLYIYEDEQAISHLFKVACGLDSMVIGETQILGQVRSAFLTSQKEQATGTWFNMLFKQAVTLGKRAHSETSIGESAVSVSYAAVELGKRIFGSFHNKKVLILGAGKMSELTVKHLYANGAAEVVVANRTLARAQELALKFDGKACTIDEATRALHDIDIVISSTGANEYVLVPERVKEAMKKRPSRPLFMIDIAVPRDIDPAVGELTDVFLYDIDDLEGIVETNMEMRRAEAAKIEVMIQEEIEAFHSWLRMMGVRPAIRALQDKASSIHEETLTSLFNKLPELDERQRKVIRRLTKSIVNQMMHDPINRIKEMTGGKHGTEALDYFTHIFALEELIQENEQGAASRSKLNAKASSAQAVSSNTADAQAEEKPVKVSLSPATL</sequence>
<evidence type="ECO:0000313" key="20">
    <source>
        <dbReference type="Proteomes" id="UP000215596"/>
    </source>
</evidence>
<evidence type="ECO:0000256" key="4">
    <source>
        <dbReference type="ARBA" id="ARBA00022857"/>
    </source>
</evidence>
<dbReference type="UniPathway" id="UPA00251">
    <property type="reaction ID" value="UER00316"/>
</dbReference>
<evidence type="ECO:0000256" key="7">
    <source>
        <dbReference type="ARBA" id="ARBA00047464"/>
    </source>
</evidence>
<dbReference type="InterPro" id="IPR018214">
    <property type="entry name" value="GluRdtase_CS"/>
</dbReference>
<dbReference type="HAMAP" id="MF_00087">
    <property type="entry name" value="Glu_tRNA_reductase"/>
    <property type="match status" value="1"/>
</dbReference>
<organism evidence="19 20">
    <name type="scientific">Paenibacillus campinasensis</name>
    <dbReference type="NCBI Taxonomy" id="66347"/>
    <lineage>
        <taxon>Bacteria</taxon>
        <taxon>Bacillati</taxon>
        <taxon>Bacillota</taxon>
        <taxon>Bacilli</taxon>
        <taxon>Bacillales</taxon>
        <taxon>Paenibacillaceae</taxon>
        <taxon>Paenibacillus</taxon>
    </lineage>
</organism>
<proteinExistence type="inferred from homology"/>
<dbReference type="GO" id="GO:0019353">
    <property type="term" value="P:protoporphyrinogen IX biosynthetic process from glutamate"/>
    <property type="evidence" value="ECO:0007669"/>
    <property type="project" value="TreeGrafter"/>
</dbReference>
<dbReference type="SUPFAM" id="SSF69742">
    <property type="entry name" value="Glutamyl tRNA-reductase catalytic, N-terminal domain"/>
    <property type="match status" value="1"/>
</dbReference>
<evidence type="ECO:0000259" key="16">
    <source>
        <dbReference type="Pfam" id="PF00745"/>
    </source>
</evidence>
<dbReference type="PANTHER" id="PTHR43013:SF1">
    <property type="entry name" value="GLUTAMYL-TRNA REDUCTASE"/>
    <property type="match status" value="1"/>
</dbReference>
<feature type="domain" description="Glutamyl-tRNA reductase N-terminal" evidence="18">
    <location>
        <begin position="6"/>
        <end position="156"/>
    </location>
</feature>
<feature type="binding site" evidence="9 12">
    <location>
        <begin position="189"/>
        <end position="194"/>
    </location>
    <ligand>
        <name>NADP(+)</name>
        <dbReference type="ChEBI" id="CHEBI:58349"/>
    </ligand>
</feature>
<evidence type="ECO:0000259" key="18">
    <source>
        <dbReference type="Pfam" id="PF05201"/>
    </source>
</evidence>
<feature type="active site" description="Nucleophile" evidence="9 10">
    <location>
        <position position="50"/>
    </location>
</feature>
<feature type="binding site" evidence="9 11">
    <location>
        <begin position="114"/>
        <end position="116"/>
    </location>
    <ligand>
        <name>substrate</name>
    </ligand>
</feature>
<dbReference type="InterPro" id="IPR036291">
    <property type="entry name" value="NAD(P)-bd_dom_sf"/>
</dbReference>
<dbReference type="AlphaFoldDB" id="A0A268EG25"/>
<reference evidence="19 20" key="1">
    <citation type="submission" date="2017-07" db="EMBL/GenBank/DDBJ databases">
        <title>Isolation and whole genome analysis of endospore-forming bacteria from heroin.</title>
        <authorList>
            <person name="Kalinowski J."/>
            <person name="Ahrens B."/>
            <person name="Al-Dilaimi A."/>
            <person name="Winkler A."/>
            <person name="Wibberg D."/>
            <person name="Schleenbecker U."/>
            <person name="Ruckert C."/>
            <person name="Wolfel R."/>
            <person name="Grass G."/>
        </authorList>
    </citation>
    <scope>NUCLEOTIDE SEQUENCE [LARGE SCALE GENOMIC DNA]</scope>
    <source>
        <strain evidence="19 20">7537-G1</strain>
    </source>
</reference>
<feature type="compositionally biased region" description="Polar residues" evidence="15">
    <location>
        <begin position="434"/>
        <end position="452"/>
    </location>
</feature>
<dbReference type="GO" id="GO:0008883">
    <property type="term" value="F:glutamyl-tRNA reductase activity"/>
    <property type="evidence" value="ECO:0007669"/>
    <property type="project" value="UniProtKB-UniRule"/>
</dbReference>
<dbReference type="PROSITE" id="PS00747">
    <property type="entry name" value="GLUTR"/>
    <property type="match status" value="1"/>
</dbReference>
<keyword evidence="4 9" id="KW-0521">NADP</keyword>
<feature type="domain" description="Quinate/shikimate 5-dehydrogenase/glutamyl-tRNA reductase" evidence="17">
    <location>
        <begin position="171"/>
        <end position="306"/>
    </location>
</feature>
<evidence type="ECO:0000256" key="5">
    <source>
        <dbReference type="ARBA" id="ARBA00023002"/>
    </source>
</evidence>
<dbReference type="FunFam" id="3.40.50.720:FF:000031">
    <property type="entry name" value="Glutamyl-tRNA reductase"/>
    <property type="match status" value="1"/>
</dbReference>
<evidence type="ECO:0000256" key="9">
    <source>
        <dbReference type="HAMAP-Rule" id="MF_00087"/>
    </source>
</evidence>
<dbReference type="InterPro" id="IPR000343">
    <property type="entry name" value="4pyrrol_synth_GluRdtase"/>
</dbReference>
<dbReference type="EMBL" id="NPBY01000083">
    <property type="protein sequence ID" value="PAD72044.1"/>
    <property type="molecule type" value="Genomic_DNA"/>
</dbReference>
<evidence type="ECO:0000256" key="14">
    <source>
        <dbReference type="RuleBase" id="RU000584"/>
    </source>
</evidence>
<feature type="site" description="Important for activity" evidence="9 13">
    <location>
        <position position="99"/>
    </location>
</feature>
<dbReference type="OrthoDB" id="110209at2"/>
<dbReference type="InterPro" id="IPR036453">
    <property type="entry name" value="GluRdtase_dimer_dom_sf"/>
</dbReference>
<dbReference type="SUPFAM" id="SSF69075">
    <property type="entry name" value="Glutamyl tRNA-reductase dimerization domain"/>
    <property type="match status" value="1"/>
</dbReference>
<evidence type="ECO:0000256" key="1">
    <source>
        <dbReference type="ARBA" id="ARBA00005059"/>
    </source>
</evidence>
<feature type="binding site" evidence="9 11">
    <location>
        <begin position="49"/>
        <end position="52"/>
    </location>
    <ligand>
        <name>substrate</name>
    </ligand>
</feature>
<evidence type="ECO:0000256" key="11">
    <source>
        <dbReference type="PIRSR" id="PIRSR000445-2"/>
    </source>
</evidence>
<accession>A0A268EG25</accession>
<dbReference type="Proteomes" id="UP000215596">
    <property type="component" value="Unassembled WGS sequence"/>
</dbReference>
<dbReference type="SUPFAM" id="SSF51735">
    <property type="entry name" value="NAD(P)-binding Rossmann-fold domains"/>
    <property type="match status" value="1"/>
</dbReference>
<comment type="catalytic activity">
    <reaction evidence="7 9 14">
        <text>(S)-4-amino-5-oxopentanoate + tRNA(Glu) + NADP(+) = L-glutamyl-tRNA(Glu) + NADPH + H(+)</text>
        <dbReference type="Rhea" id="RHEA:12344"/>
        <dbReference type="Rhea" id="RHEA-COMP:9663"/>
        <dbReference type="Rhea" id="RHEA-COMP:9680"/>
        <dbReference type="ChEBI" id="CHEBI:15378"/>
        <dbReference type="ChEBI" id="CHEBI:57501"/>
        <dbReference type="ChEBI" id="CHEBI:57783"/>
        <dbReference type="ChEBI" id="CHEBI:58349"/>
        <dbReference type="ChEBI" id="CHEBI:78442"/>
        <dbReference type="ChEBI" id="CHEBI:78520"/>
        <dbReference type="EC" id="1.2.1.70"/>
    </reaction>
</comment>
<dbReference type="InterPro" id="IPR015896">
    <property type="entry name" value="4pyrrol_synth_GluRdtase_dimer"/>
</dbReference>
<keyword evidence="6 9" id="KW-0627">Porphyrin biosynthesis</keyword>
<dbReference type="RefSeq" id="WP_095267775.1">
    <property type="nucleotide sequence ID" value="NZ_NPBY01000083.1"/>
</dbReference>
<evidence type="ECO:0000313" key="19">
    <source>
        <dbReference type="EMBL" id="PAD72044.1"/>
    </source>
</evidence>
<feature type="domain" description="Tetrapyrrole biosynthesis glutamyl-tRNA reductase dimerisation" evidence="16">
    <location>
        <begin position="320"/>
        <end position="419"/>
    </location>
</feature>
<evidence type="ECO:0000256" key="12">
    <source>
        <dbReference type="PIRSR" id="PIRSR000445-3"/>
    </source>
</evidence>
<evidence type="ECO:0000256" key="13">
    <source>
        <dbReference type="PIRSR" id="PIRSR000445-4"/>
    </source>
</evidence>
<comment type="pathway">
    <text evidence="1 9 14">Porphyrin-containing compound metabolism; protoporphyrin-IX biosynthesis; 5-aminolevulinate from L-glutamyl-tRNA(Glu): step 1/2.</text>
</comment>
<dbReference type="Pfam" id="PF05201">
    <property type="entry name" value="GlutR_N"/>
    <property type="match status" value="1"/>
</dbReference>
<evidence type="ECO:0000256" key="8">
    <source>
        <dbReference type="ARBA" id="ARBA00068659"/>
    </source>
</evidence>
<comment type="caution">
    <text evidence="19">The sequence shown here is derived from an EMBL/GenBank/DDBJ whole genome shotgun (WGS) entry which is preliminary data.</text>
</comment>
<dbReference type="FunFam" id="3.30.460.30:FF:000001">
    <property type="entry name" value="Glutamyl-tRNA reductase"/>
    <property type="match status" value="1"/>
</dbReference>
<evidence type="ECO:0000256" key="6">
    <source>
        <dbReference type="ARBA" id="ARBA00023244"/>
    </source>
</evidence>
<comment type="function">
    <text evidence="9">Catalyzes the NADPH-dependent reduction of glutamyl-tRNA(Glu) to glutamate 1-semialdehyde (GSA).</text>
</comment>
<dbReference type="GO" id="GO:0050661">
    <property type="term" value="F:NADP binding"/>
    <property type="evidence" value="ECO:0007669"/>
    <property type="project" value="InterPro"/>
</dbReference>
<comment type="subunit">
    <text evidence="9">Homodimer.</text>
</comment>
<feature type="region of interest" description="Disordered" evidence="15">
    <location>
        <begin position="434"/>
        <end position="469"/>
    </location>
</feature>
<evidence type="ECO:0000256" key="2">
    <source>
        <dbReference type="ARBA" id="ARBA00005916"/>
    </source>
</evidence>
<dbReference type="Pfam" id="PF01488">
    <property type="entry name" value="Shikimate_DH"/>
    <property type="match status" value="1"/>
</dbReference>
<name>A0A268EG25_9BACL</name>
<feature type="binding site" evidence="9 11">
    <location>
        <position position="109"/>
    </location>
    <ligand>
        <name>substrate</name>
    </ligand>
</feature>
<dbReference type="InterPro" id="IPR036343">
    <property type="entry name" value="GluRdtase_N_sf"/>
</dbReference>
<dbReference type="PANTHER" id="PTHR43013">
    <property type="entry name" value="GLUTAMYL-TRNA REDUCTASE"/>
    <property type="match status" value="1"/>
</dbReference>
<comment type="similarity">
    <text evidence="2 9 14">Belongs to the glutamyl-tRNA reductase family.</text>
</comment>
<dbReference type="PIRSF" id="PIRSF000445">
    <property type="entry name" value="4pyrrol_synth_GluRdtase"/>
    <property type="match status" value="1"/>
</dbReference>
<feature type="binding site" evidence="9 11">
    <location>
        <position position="120"/>
    </location>
    <ligand>
        <name>substrate</name>
    </ligand>
</feature>
<evidence type="ECO:0000256" key="15">
    <source>
        <dbReference type="SAM" id="MobiDB-lite"/>
    </source>
</evidence>
<dbReference type="CDD" id="cd05213">
    <property type="entry name" value="NAD_bind_Glutamyl_tRNA_reduct"/>
    <property type="match status" value="1"/>
</dbReference>
<dbReference type="Gene3D" id="3.40.50.720">
    <property type="entry name" value="NAD(P)-binding Rossmann-like Domain"/>
    <property type="match status" value="1"/>
</dbReference>